<keyword evidence="1" id="KW-0732">Signal</keyword>
<feature type="domain" description="Outer membrane protein beta-barrel" evidence="2">
    <location>
        <begin position="22"/>
        <end position="161"/>
    </location>
</feature>
<protein>
    <recommendedName>
        <fullName evidence="2">Outer membrane protein beta-barrel domain-containing protein</fullName>
    </recommendedName>
</protein>
<dbReference type="EMBL" id="LAZR01000036">
    <property type="protein sequence ID" value="KKO01224.1"/>
    <property type="molecule type" value="Genomic_DNA"/>
</dbReference>
<name>A0A0F9Y990_9ZZZZ</name>
<dbReference type="SUPFAM" id="SSF56925">
    <property type="entry name" value="OMPA-like"/>
    <property type="match status" value="1"/>
</dbReference>
<organism evidence="3">
    <name type="scientific">marine sediment metagenome</name>
    <dbReference type="NCBI Taxonomy" id="412755"/>
    <lineage>
        <taxon>unclassified sequences</taxon>
        <taxon>metagenomes</taxon>
        <taxon>ecological metagenomes</taxon>
    </lineage>
</organism>
<dbReference type="Gene3D" id="2.40.160.20">
    <property type="match status" value="1"/>
</dbReference>
<evidence type="ECO:0000313" key="3">
    <source>
        <dbReference type="EMBL" id="KKO01224.1"/>
    </source>
</evidence>
<evidence type="ECO:0000259" key="2">
    <source>
        <dbReference type="Pfam" id="PF13505"/>
    </source>
</evidence>
<accession>A0A0F9Y990</accession>
<dbReference type="Pfam" id="PF13505">
    <property type="entry name" value="OMP_b-brl"/>
    <property type="match status" value="1"/>
</dbReference>
<dbReference type="InterPro" id="IPR027385">
    <property type="entry name" value="Beta-barrel_OMP"/>
</dbReference>
<sequence>MLAKTLTMKKITLLLALFTIGFSYAQSPLEEGALQANAGFGFSGWGTPIYAGLEYGVAPNISVGGELSYQTYNHGSGFGGDYKSSIFGITGNGNYHFNEVFEIPSQWDLYAGANLTYYSWSTKINGSTVNDVDVDNFGLGLQIGGRYFFDDNFAVNLQIGGGNVVSGGRIGITYKL</sequence>
<reference evidence="3" key="1">
    <citation type="journal article" date="2015" name="Nature">
        <title>Complex archaea that bridge the gap between prokaryotes and eukaryotes.</title>
        <authorList>
            <person name="Spang A."/>
            <person name="Saw J.H."/>
            <person name="Jorgensen S.L."/>
            <person name="Zaremba-Niedzwiedzka K."/>
            <person name="Martijn J."/>
            <person name="Lind A.E."/>
            <person name="van Eijk R."/>
            <person name="Schleper C."/>
            <person name="Guy L."/>
            <person name="Ettema T.J."/>
        </authorList>
    </citation>
    <scope>NUCLEOTIDE SEQUENCE</scope>
</reference>
<comment type="caution">
    <text evidence="3">The sequence shown here is derived from an EMBL/GenBank/DDBJ whole genome shotgun (WGS) entry which is preliminary data.</text>
</comment>
<dbReference type="InterPro" id="IPR011250">
    <property type="entry name" value="OMP/PagP_B-barrel"/>
</dbReference>
<dbReference type="AlphaFoldDB" id="A0A0F9Y990"/>
<evidence type="ECO:0000256" key="1">
    <source>
        <dbReference type="ARBA" id="ARBA00022729"/>
    </source>
</evidence>
<proteinExistence type="predicted"/>
<gene>
    <name evidence="3" type="ORF">LCGC14_0118110</name>
</gene>